<organism evidence="1 2">
    <name type="scientific">Edaphosphingomonas haloaromaticamans</name>
    <dbReference type="NCBI Taxonomy" id="653954"/>
    <lineage>
        <taxon>Bacteria</taxon>
        <taxon>Pseudomonadati</taxon>
        <taxon>Pseudomonadota</taxon>
        <taxon>Alphaproteobacteria</taxon>
        <taxon>Sphingomonadales</taxon>
        <taxon>Rhizorhabdaceae</taxon>
        <taxon>Edaphosphingomonas</taxon>
    </lineage>
</organism>
<name>A0A1S1HAJ1_9SPHN</name>
<reference evidence="1 2" key="1">
    <citation type="submission" date="2016-09" db="EMBL/GenBank/DDBJ databases">
        <title>Metabolic pathway, cell adaptation mechanisms and a novel monoxygenase revealed through proteogenomic-transcription analysis of a Sphingomonas haloaromaticamans strain degrading the fungicide ortho-phenylphenol.</title>
        <authorList>
            <person name="Perruchon C."/>
            <person name="Papadopoulou E.S."/>
            <person name="Rousidou C."/>
            <person name="Vasileiadis S."/>
            <person name="Tanou G."/>
            <person name="Amoutzias G."/>
            <person name="Molassiotis A."/>
            <person name="Karpouzas D.G."/>
        </authorList>
    </citation>
    <scope>NUCLEOTIDE SEQUENCE [LARGE SCALE GENOMIC DNA]</scope>
    <source>
        <strain evidence="1 2">P3</strain>
    </source>
</reference>
<evidence type="ECO:0000313" key="2">
    <source>
        <dbReference type="Proteomes" id="UP000179467"/>
    </source>
</evidence>
<gene>
    <name evidence="1" type="ORF">BHE75_00462</name>
</gene>
<dbReference type="Pfam" id="PF12096">
    <property type="entry name" value="DUF3572"/>
    <property type="match status" value="1"/>
</dbReference>
<proteinExistence type="predicted"/>
<dbReference type="AlphaFoldDB" id="A0A1S1HAJ1"/>
<keyword evidence="2" id="KW-1185">Reference proteome</keyword>
<dbReference type="InterPro" id="IPR021955">
    <property type="entry name" value="DUF3572"/>
</dbReference>
<accession>A0A1S1HAJ1</accession>
<evidence type="ECO:0000313" key="1">
    <source>
        <dbReference type="EMBL" id="OHT18491.1"/>
    </source>
</evidence>
<protein>
    <recommendedName>
        <fullName evidence="3">DUF3572 domain-containing protein</fullName>
    </recommendedName>
</protein>
<dbReference type="Proteomes" id="UP000179467">
    <property type="component" value="Unassembled WGS sequence"/>
</dbReference>
<dbReference type="EMBL" id="MIPT01000001">
    <property type="protein sequence ID" value="OHT18491.1"/>
    <property type="molecule type" value="Genomic_DNA"/>
</dbReference>
<evidence type="ECO:0008006" key="3">
    <source>
        <dbReference type="Google" id="ProtNLM"/>
    </source>
</evidence>
<dbReference type="RefSeq" id="WP_070932098.1">
    <property type="nucleotide sequence ID" value="NZ_MIPT01000001.1"/>
</dbReference>
<comment type="caution">
    <text evidence="1">The sequence shown here is derived from an EMBL/GenBank/DDBJ whole genome shotgun (WGS) entry which is preliminary data.</text>
</comment>
<sequence>MPGPETNHDRAAIALNALAWTLGEPDRADRFLALTGIGPDELRRRIHDRALLAAVLAFLEGHEPDLIACAAALDVPPQALIAARMEMEA</sequence>
<dbReference type="OrthoDB" id="7356934at2"/>